<accession>A0A149QK25</accession>
<comment type="caution">
    <text evidence="1">The sequence shown here is derived from an EMBL/GenBank/DDBJ whole genome shotgun (WGS) entry which is preliminary data.</text>
</comment>
<organism evidence="1 2">
    <name type="scientific">Acetobacter cerevisiae</name>
    <dbReference type="NCBI Taxonomy" id="178900"/>
    <lineage>
        <taxon>Bacteria</taxon>
        <taxon>Pseudomonadati</taxon>
        <taxon>Pseudomonadota</taxon>
        <taxon>Alphaproteobacteria</taxon>
        <taxon>Acetobacterales</taxon>
        <taxon>Acetobacteraceae</taxon>
        <taxon>Acetobacter</taxon>
    </lineage>
</organism>
<sequence>MPPTETVAWTVTKTCYKFFVMIFSFKFKPSVFSLAALIVSFSHGSHAFAQGAAARNGNYAASARSMASVSTTLDSVVGSRPSRIAQQFEEASETLIIQPNGVVLNKHGQVITPGCPAVPIMAARQHNPGGAPAEPQLKDTSGNKVTQQKPESVRLGLVQAHAGGSLQKQVLMDASFAPSGVYVAPRACQLGAAPDAAQLRNAAGSLATADGNLFALAGNREGIAQATQGHADGADIILEAGVTGQ</sequence>
<reference evidence="1 2" key="1">
    <citation type="submission" date="2015-06" db="EMBL/GenBank/DDBJ databases">
        <title>Improved classification and identification of acetic acid bacteria using matrix-assisted laser desorption/ionization time-of-flight mass spectrometry; Gluconobacter nephelii and Gluconobacter uchimurae are later heterotypic synonyms of Gluconobacter japonicus and Gluconobacter oxydans, respectively.</title>
        <authorList>
            <person name="Li L."/>
            <person name="Cleenwerck I."/>
            <person name="De Vuyst L."/>
            <person name="Vandamme P."/>
        </authorList>
    </citation>
    <scope>NUCLEOTIDE SEQUENCE [LARGE SCALE GENOMIC DNA]</scope>
    <source>
        <strain evidence="1 2">LMG 1625</strain>
    </source>
</reference>
<proteinExistence type="predicted"/>
<dbReference type="PATRIC" id="fig|178900.5.peg.2113"/>
<dbReference type="Proteomes" id="UP000075473">
    <property type="component" value="Unassembled WGS sequence"/>
</dbReference>
<evidence type="ECO:0000313" key="1">
    <source>
        <dbReference type="EMBL" id="KXU97665.1"/>
    </source>
</evidence>
<dbReference type="EMBL" id="LHZA01000118">
    <property type="protein sequence ID" value="KXU97665.1"/>
    <property type="molecule type" value="Genomic_DNA"/>
</dbReference>
<dbReference type="AlphaFoldDB" id="A0A149QK25"/>
<gene>
    <name evidence="1" type="ORF">AD928_03530</name>
</gene>
<protein>
    <submittedName>
        <fullName evidence="1">Uncharacterized protein</fullName>
    </submittedName>
</protein>
<evidence type="ECO:0000313" key="2">
    <source>
        <dbReference type="Proteomes" id="UP000075473"/>
    </source>
</evidence>
<name>A0A149QK25_9PROT</name>